<dbReference type="EMBL" id="JAIWJY010000003">
    <property type="protein sequence ID" value="MDE1206392.1"/>
    <property type="molecule type" value="Genomic_DNA"/>
</dbReference>
<sequence length="124" mass="14774">MDKNEILLRESFRYIDNNPNALSNEIPNEFIDFWMVEDIHNFNLEETGDTNQGAVFMYSLIKQKSEKGLTEFSIEPEKLMKMYQDWQLVLITISLNNLTDLSFEPFKVFDFDNFNKLEFIVSRK</sequence>
<keyword evidence="2" id="KW-1185">Reference proteome</keyword>
<dbReference type="RefSeq" id="WP_274639600.1">
    <property type="nucleotide sequence ID" value="NZ_JAIWJY010000003.1"/>
</dbReference>
<dbReference type="Proteomes" id="UP001149303">
    <property type="component" value="Unassembled WGS sequence"/>
</dbReference>
<dbReference type="AlphaFoldDB" id="A0A9X4ETK7"/>
<gene>
    <name evidence="1" type="ORF">LCI24_06230</name>
</gene>
<evidence type="ECO:0000313" key="2">
    <source>
        <dbReference type="Proteomes" id="UP001149303"/>
    </source>
</evidence>
<comment type="caution">
    <text evidence="1">The sequence shown here is derived from an EMBL/GenBank/DDBJ whole genome shotgun (WGS) entry which is preliminary data.</text>
</comment>
<accession>A0A9X4ETK7</accession>
<protein>
    <submittedName>
        <fullName evidence="1">Uncharacterized protein</fullName>
    </submittedName>
</protein>
<organism evidence="1 2">
    <name type="scientific">Tenacibaculum larymnensis</name>
    <dbReference type="NCBI Taxonomy" id="2878201"/>
    <lineage>
        <taxon>Bacteria</taxon>
        <taxon>Pseudomonadati</taxon>
        <taxon>Bacteroidota</taxon>
        <taxon>Flavobacteriia</taxon>
        <taxon>Flavobacteriales</taxon>
        <taxon>Flavobacteriaceae</taxon>
        <taxon>Tenacibaculum</taxon>
    </lineage>
</organism>
<name>A0A9X4ETK7_9FLAO</name>
<evidence type="ECO:0000313" key="1">
    <source>
        <dbReference type="EMBL" id="MDE1206392.1"/>
    </source>
</evidence>
<reference evidence="1" key="1">
    <citation type="submission" date="2021-09" db="EMBL/GenBank/DDBJ databases">
        <authorList>
            <person name="Smyrli M."/>
        </authorList>
    </citation>
    <scope>NUCLEOTIDE SEQUENCE</scope>
    <source>
        <strain evidence="1">LAR25</strain>
    </source>
</reference>
<proteinExistence type="predicted"/>